<organism evidence="3 4">
    <name type="scientific">Bradyrhizobium retamae</name>
    <dbReference type="NCBI Taxonomy" id="1300035"/>
    <lineage>
        <taxon>Bacteria</taxon>
        <taxon>Pseudomonadati</taxon>
        <taxon>Pseudomonadota</taxon>
        <taxon>Alphaproteobacteria</taxon>
        <taxon>Hyphomicrobiales</taxon>
        <taxon>Nitrobacteraceae</taxon>
        <taxon>Bradyrhizobium</taxon>
    </lineage>
</organism>
<comment type="caution">
    <text evidence="3">The sequence shown here is derived from an EMBL/GenBank/DDBJ whole genome shotgun (WGS) entry which is preliminary data.</text>
</comment>
<dbReference type="EMBL" id="LLYA01000203">
    <property type="protein sequence ID" value="KRR18058.1"/>
    <property type="molecule type" value="Genomic_DNA"/>
</dbReference>
<dbReference type="AlphaFoldDB" id="A0A0R3MDP1"/>
<sequence>MKKEQSGRRSVEAKVEVPGTPEEVWQAIATGPGISSWFVPTTLDEKVGGETKSSFGPGMDSEAKITTWEPAKRFVAETEEGPGTVATEWTVEAKDGGTCVVRVVHSWFANTDDWDDQFEGHTYGWIAFFQNLRLYLEQFRGQPSTTVALSAMSNESDAWSRLVGPLGLADASAGARFATPAGVPELRGIVENVNPPQWPGLQLRLEHPAPGIAHLFAMPIGGPILLTVRLYLYGEAGRAVANHVEADWRRWLDRQFPPQT</sequence>
<evidence type="ECO:0000313" key="3">
    <source>
        <dbReference type="EMBL" id="KRR18058.1"/>
    </source>
</evidence>
<dbReference type="InterPro" id="IPR023393">
    <property type="entry name" value="START-like_dom_sf"/>
</dbReference>
<dbReference type="InterPro" id="IPR013538">
    <property type="entry name" value="ASHA1/2-like_C"/>
</dbReference>
<evidence type="ECO:0000259" key="2">
    <source>
        <dbReference type="Pfam" id="PF08327"/>
    </source>
</evidence>
<dbReference type="CDD" id="cd07814">
    <property type="entry name" value="SRPBCC_CalC_Aha1-like"/>
    <property type="match status" value="1"/>
</dbReference>
<dbReference type="OrthoDB" id="8417725at2"/>
<name>A0A0R3MDP1_9BRAD</name>
<reference evidence="3 4" key="1">
    <citation type="submission" date="2014-03" db="EMBL/GenBank/DDBJ databases">
        <title>Bradyrhizobium valentinum sp. nov., isolated from effective nodules of Lupinus mariae-josephae, a lupine endemic of basic-lime soils in Eastern Spain.</title>
        <authorList>
            <person name="Duran D."/>
            <person name="Rey L."/>
            <person name="Navarro A."/>
            <person name="Busquets A."/>
            <person name="Imperial J."/>
            <person name="Ruiz-Argueso T."/>
        </authorList>
    </citation>
    <scope>NUCLEOTIDE SEQUENCE [LARGE SCALE GENOMIC DNA]</scope>
    <source>
        <strain evidence="3 4">Ro19</strain>
    </source>
</reference>
<dbReference type="SUPFAM" id="SSF55961">
    <property type="entry name" value="Bet v1-like"/>
    <property type="match status" value="1"/>
</dbReference>
<protein>
    <submittedName>
        <fullName evidence="3">ATPase</fullName>
    </submittedName>
</protein>
<evidence type="ECO:0000313" key="4">
    <source>
        <dbReference type="Proteomes" id="UP000052023"/>
    </source>
</evidence>
<evidence type="ECO:0000256" key="1">
    <source>
        <dbReference type="ARBA" id="ARBA00006817"/>
    </source>
</evidence>
<gene>
    <name evidence="3" type="ORF">CQ13_11830</name>
</gene>
<feature type="domain" description="Activator of Hsp90 ATPase homologue 1/2-like C-terminal" evidence="2">
    <location>
        <begin position="20"/>
        <end position="137"/>
    </location>
</feature>
<comment type="similarity">
    <text evidence="1">Belongs to the AHA1 family.</text>
</comment>
<dbReference type="Pfam" id="PF08327">
    <property type="entry name" value="AHSA1"/>
    <property type="match status" value="1"/>
</dbReference>
<dbReference type="Gene3D" id="3.30.530.20">
    <property type="match status" value="1"/>
</dbReference>
<keyword evidence="4" id="KW-1185">Reference proteome</keyword>
<proteinExistence type="inferred from homology"/>
<accession>A0A0R3MDP1</accession>
<dbReference type="Proteomes" id="UP000052023">
    <property type="component" value="Unassembled WGS sequence"/>
</dbReference>